<evidence type="ECO:0000313" key="3">
    <source>
        <dbReference type="Proteomes" id="UP000602381"/>
    </source>
</evidence>
<comment type="caution">
    <text evidence="2">The sequence shown here is derived from an EMBL/GenBank/DDBJ whole genome shotgun (WGS) entry which is preliminary data.</text>
</comment>
<sequence length="340" mass="35442">MLCALMGGNMSGLSRHNPRLKVEGKGMRTKILAASVALAVAGMAAPAHAGLLMDGITFDLRGLDGLANDDMYLIENIDQINFLARVQAFTGDTNNNGLPDVGETFSAFGSGQATQFTNNDTGSLNPLLLNFAGTNGGLDGFEITFRFRADGVFTDIDLTDANFDHTACLDAGQCLLELYVDNIGADGSQFVLNDAHATSSNGVKFATFEVKPQQGGVFDFTTGDGSDNINFQLIDALAGVLIDSKTGADLLDKVNGNGDPILMAMADSNFDSGAGFGSVSCPDGDFFGGTLGEPATQNATNFCVNEDGSLVFVPEPSTLALLGGAFMLMGAGVARRRRNA</sequence>
<gene>
    <name evidence="2" type="ORF">GCM10007972_01670</name>
</gene>
<name>A0ABQ2L684_9PROT</name>
<dbReference type="EMBL" id="BMOV01000001">
    <property type="protein sequence ID" value="GGO04858.1"/>
    <property type="molecule type" value="Genomic_DNA"/>
</dbReference>
<evidence type="ECO:0000313" key="2">
    <source>
        <dbReference type="EMBL" id="GGO04858.1"/>
    </source>
</evidence>
<dbReference type="Proteomes" id="UP000602381">
    <property type="component" value="Unassembled WGS sequence"/>
</dbReference>
<dbReference type="Pfam" id="PF07589">
    <property type="entry name" value="PEP-CTERM"/>
    <property type="match status" value="1"/>
</dbReference>
<proteinExistence type="predicted"/>
<accession>A0ABQ2L684</accession>
<organism evidence="2 3">
    <name type="scientific">Iodidimonas muriae</name>
    <dbReference type="NCBI Taxonomy" id="261467"/>
    <lineage>
        <taxon>Bacteria</taxon>
        <taxon>Pseudomonadati</taxon>
        <taxon>Pseudomonadota</taxon>
        <taxon>Alphaproteobacteria</taxon>
        <taxon>Iodidimonadales</taxon>
        <taxon>Iodidimonadaceae</taxon>
        <taxon>Iodidimonas</taxon>
    </lineage>
</organism>
<dbReference type="NCBIfam" id="TIGR02595">
    <property type="entry name" value="PEP_CTERM"/>
    <property type="match status" value="1"/>
</dbReference>
<feature type="domain" description="Ice-binding protein C-terminal" evidence="1">
    <location>
        <begin position="313"/>
        <end position="338"/>
    </location>
</feature>
<evidence type="ECO:0000259" key="1">
    <source>
        <dbReference type="Pfam" id="PF07589"/>
    </source>
</evidence>
<dbReference type="InterPro" id="IPR013424">
    <property type="entry name" value="Ice-binding_C"/>
</dbReference>
<protein>
    <recommendedName>
        <fullName evidence="1">Ice-binding protein C-terminal domain-containing protein</fullName>
    </recommendedName>
</protein>
<keyword evidence="3" id="KW-1185">Reference proteome</keyword>
<reference evidence="3" key="1">
    <citation type="journal article" date="2019" name="Int. J. Syst. Evol. Microbiol.">
        <title>The Global Catalogue of Microorganisms (GCM) 10K type strain sequencing project: providing services to taxonomists for standard genome sequencing and annotation.</title>
        <authorList>
            <consortium name="The Broad Institute Genomics Platform"/>
            <consortium name="The Broad Institute Genome Sequencing Center for Infectious Disease"/>
            <person name="Wu L."/>
            <person name="Ma J."/>
        </authorList>
    </citation>
    <scope>NUCLEOTIDE SEQUENCE [LARGE SCALE GENOMIC DNA]</scope>
    <source>
        <strain evidence="3">JCM 17843</strain>
    </source>
</reference>